<accession>A0A9P9WBC0</accession>
<dbReference type="SUPFAM" id="SSF53335">
    <property type="entry name" value="S-adenosyl-L-methionine-dependent methyltransferases"/>
    <property type="match status" value="1"/>
</dbReference>
<dbReference type="PANTHER" id="PTHR43591:SF102">
    <property type="entry name" value="S-ADENOSYL-L-METHIONINE-DEPENDENT METHYLTRANSFERASE"/>
    <property type="match status" value="1"/>
</dbReference>
<dbReference type="Proteomes" id="UP000829685">
    <property type="component" value="Unassembled WGS sequence"/>
</dbReference>
<feature type="region of interest" description="Disordered" evidence="2">
    <location>
        <begin position="1"/>
        <end position="25"/>
    </location>
</feature>
<evidence type="ECO:0000256" key="1">
    <source>
        <dbReference type="ARBA" id="ARBA00038158"/>
    </source>
</evidence>
<gene>
    <name evidence="3" type="ORF">JX265_012113</name>
</gene>
<reference evidence="3" key="1">
    <citation type="submission" date="2021-03" db="EMBL/GenBank/DDBJ databases">
        <title>Revisited historic fungal species revealed as producer of novel bioactive compounds through whole genome sequencing and comparative genomics.</title>
        <authorList>
            <person name="Vignolle G.A."/>
            <person name="Hochenegger N."/>
            <person name="Mach R.L."/>
            <person name="Mach-Aigner A.R."/>
            <person name="Javad Rahimi M."/>
            <person name="Salim K.A."/>
            <person name="Chan C.M."/>
            <person name="Lim L.B.L."/>
            <person name="Cai F."/>
            <person name="Druzhinina I.S."/>
            <person name="U'Ren J.M."/>
            <person name="Derntl C."/>
        </authorList>
    </citation>
    <scope>NUCLEOTIDE SEQUENCE</scope>
    <source>
        <strain evidence="3">TUCIM 5799</strain>
    </source>
</reference>
<dbReference type="EMBL" id="JAFIMR010000049">
    <property type="protein sequence ID" value="KAI1855850.1"/>
    <property type="molecule type" value="Genomic_DNA"/>
</dbReference>
<dbReference type="InterPro" id="IPR029063">
    <property type="entry name" value="SAM-dependent_MTases_sf"/>
</dbReference>
<organism evidence="3 4">
    <name type="scientific">Neoarthrinium moseri</name>
    <dbReference type="NCBI Taxonomy" id="1658444"/>
    <lineage>
        <taxon>Eukaryota</taxon>
        <taxon>Fungi</taxon>
        <taxon>Dikarya</taxon>
        <taxon>Ascomycota</taxon>
        <taxon>Pezizomycotina</taxon>
        <taxon>Sordariomycetes</taxon>
        <taxon>Xylariomycetidae</taxon>
        <taxon>Amphisphaeriales</taxon>
        <taxon>Apiosporaceae</taxon>
        <taxon>Neoarthrinium</taxon>
    </lineage>
</organism>
<sequence length="335" mass="38659">MVNGDSVQARMDQQTLDAGPGGAELHLDPRRDSGISAISYRSNSTLTESVQSDNPVFRFVEENGRTYHSYKEGRYPLPNDAREQGRSTVEHHLWRLTLRDKLYLAPINRLNHVLDIGTGTGLWAFELAVRFPNARVIGTDLSPIQPQYIPTNCQFEIDDAEDEWLYRQKFDLIHSRANVFSFQSPETVITSAYSALASNGWLEFKDFVFPFRCDDNSWNGTALQTWNRLLEDCIVRSGRRLYVEEYAQMFHNVGLVNVTERLFIWPISPWPQGPRNEHLRELGRWTRKNLLEGLESLSLMLLTKFGGMSKEEVLQLVQNAKADFWDTKNHVYVQM</sequence>
<dbReference type="GO" id="GO:0008168">
    <property type="term" value="F:methyltransferase activity"/>
    <property type="evidence" value="ECO:0007669"/>
    <property type="project" value="TreeGrafter"/>
</dbReference>
<dbReference type="OrthoDB" id="2013972at2759"/>
<evidence type="ECO:0000313" key="3">
    <source>
        <dbReference type="EMBL" id="KAI1855850.1"/>
    </source>
</evidence>
<dbReference type="Pfam" id="PF13489">
    <property type="entry name" value="Methyltransf_23"/>
    <property type="match status" value="1"/>
</dbReference>
<dbReference type="Gene3D" id="3.40.50.150">
    <property type="entry name" value="Vaccinia Virus protein VP39"/>
    <property type="match status" value="1"/>
</dbReference>
<keyword evidence="4" id="KW-1185">Reference proteome</keyword>
<evidence type="ECO:0000256" key="2">
    <source>
        <dbReference type="SAM" id="MobiDB-lite"/>
    </source>
</evidence>
<dbReference type="CDD" id="cd02440">
    <property type="entry name" value="AdoMet_MTases"/>
    <property type="match status" value="1"/>
</dbReference>
<name>A0A9P9WBC0_9PEZI</name>
<proteinExistence type="inferred from homology"/>
<evidence type="ECO:0000313" key="4">
    <source>
        <dbReference type="Proteomes" id="UP000829685"/>
    </source>
</evidence>
<evidence type="ECO:0008006" key="5">
    <source>
        <dbReference type="Google" id="ProtNLM"/>
    </source>
</evidence>
<comment type="similarity">
    <text evidence="1">Belongs to the methyltransferase superfamily. LaeA methyltransferase family.</text>
</comment>
<protein>
    <recommendedName>
        <fullName evidence="5">S-adenosyl-L-methionine-dependent methyltransferase</fullName>
    </recommendedName>
</protein>
<comment type="caution">
    <text evidence="3">The sequence shown here is derived from an EMBL/GenBank/DDBJ whole genome shotgun (WGS) entry which is preliminary data.</text>
</comment>
<dbReference type="PANTHER" id="PTHR43591">
    <property type="entry name" value="METHYLTRANSFERASE"/>
    <property type="match status" value="1"/>
</dbReference>
<dbReference type="AlphaFoldDB" id="A0A9P9WBC0"/>